<protein>
    <submittedName>
        <fullName evidence="1">Uncharacterized protein</fullName>
    </submittedName>
</protein>
<name>A0A923MZ34_9FLAO</name>
<reference evidence="1 2" key="1">
    <citation type="submission" date="2020-08" db="EMBL/GenBank/DDBJ databases">
        <title>Description of novel Flavobacterium F-392 isolate.</title>
        <authorList>
            <person name="Saticioglu I.B."/>
            <person name="Duman M."/>
            <person name="Altun S."/>
        </authorList>
    </citation>
    <scope>NUCLEOTIDE SEQUENCE [LARGE SCALE GENOMIC DNA]</scope>
    <source>
        <strain evidence="1 2">F-392</strain>
    </source>
</reference>
<dbReference type="EMBL" id="JACRUL010000014">
    <property type="protein sequence ID" value="MBC5844386.1"/>
    <property type="molecule type" value="Genomic_DNA"/>
</dbReference>
<comment type="caution">
    <text evidence="1">The sequence shown here is derived from an EMBL/GenBank/DDBJ whole genome shotgun (WGS) entry which is preliminary data.</text>
</comment>
<evidence type="ECO:0000313" key="1">
    <source>
        <dbReference type="EMBL" id="MBC5844386.1"/>
    </source>
</evidence>
<accession>A0A923MZ34</accession>
<organism evidence="1 2">
    <name type="scientific">Flavobacterium muglaense</name>
    <dbReference type="NCBI Taxonomy" id="2764716"/>
    <lineage>
        <taxon>Bacteria</taxon>
        <taxon>Pseudomonadati</taxon>
        <taxon>Bacteroidota</taxon>
        <taxon>Flavobacteriia</taxon>
        <taxon>Flavobacteriales</taxon>
        <taxon>Flavobacteriaceae</taxon>
        <taxon>Flavobacterium</taxon>
    </lineage>
</organism>
<evidence type="ECO:0000313" key="2">
    <source>
        <dbReference type="Proteomes" id="UP000641454"/>
    </source>
</evidence>
<gene>
    <name evidence="1" type="ORF">H8R25_08045</name>
</gene>
<sequence>MTKAQFSFYLKGYETKQARIEGVKKSKNGLSTSLGVPTFIFTLYSSTIFSPKAVKPENIKTLKGMKYITLKEFQNNHYKSTKTTYIIHKINNGTYLKWTTYYMTE</sequence>
<keyword evidence="2" id="KW-1185">Reference proteome</keyword>
<dbReference type="Proteomes" id="UP000641454">
    <property type="component" value="Unassembled WGS sequence"/>
</dbReference>
<dbReference type="AlphaFoldDB" id="A0A923MZ34"/>
<dbReference type="RefSeq" id="WP_187038217.1">
    <property type="nucleotide sequence ID" value="NZ_JACRUL010000014.1"/>
</dbReference>
<proteinExistence type="predicted"/>